<evidence type="ECO:0000256" key="2">
    <source>
        <dbReference type="ARBA" id="ARBA00023015"/>
    </source>
</evidence>
<accession>A0AAQ3KQD2</accession>
<dbReference type="InterPro" id="IPR016177">
    <property type="entry name" value="DNA-bd_dom_sf"/>
</dbReference>
<proteinExistence type="inferred from homology"/>
<dbReference type="GO" id="GO:0003700">
    <property type="term" value="F:DNA-binding transcription factor activity"/>
    <property type="evidence" value="ECO:0007669"/>
    <property type="project" value="InterPro"/>
</dbReference>
<dbReference type="Pfam" id="PF00847">
    <property type="entry name" value="AP2"/>
    <property type="match status" value="1"/>
</dbReference>
<evidence type="ECO:0000256" key="6">
    <source>
        <dbReference type="ARBA" id="ARBA00023242"/>
    </source>
</evidence>
<keyword evidence="2" id="KW-0805">Transcription regulation</keyword>
<feature type="region of interest" description="Disordered" evidence="8">
    <location>
        <begin position="203"/>
        <end position="246"/>
    </location>
</feature>
<dbReference type="PANTHER" id="PTHR31985:SF215">
    <property type="entry name" value="OS02G0781300 PROTEIN"/>
    <property type="match status" value="1"/>
</dbReference>
<evidence type="ECO:0000256" key="7">
    <source>
        <dbReference type="ARBA" id="ARBA00024343"/>
    </source>
</evidence>
<feature type="region of interest" description="Disordered" evidence="8">
    <location>
        <begin position="1"/>
        <end position="32"/>
    </location>
</feature>
<organism evidence="10 11">
    <name type="scientific">Canna indica</name>
    <name type="common">Indian-shot</name>
    <dbReference type="NCBI Taxonomy" id="4628"/>
    <lineage>
        <taxon>Eukaryota</taxon>
        <taxon>Viridiplantae</taxon>
        <taxon>Streptophyta</taxon>
        <taxon>Embryophyta</taxon>
        <taxon>Tracheophyta</taxon>
        <taxon>Spermatophyta</taxon>
        <taxon>Magnoliopsida</taxon>
        <taxon>Liliopsida</taxon>
        <taxon>Zingiberales</taxon>
        <taxon>Cannaceae</taxon>
        <taxon>Canna</taxon>
    </lineage>
</organism>
<name>A0AAQ3KQD2_9LILI</name>
<comment type="similarity">
    <text evidence="7">Belongs to the AP2/ERF transcription factor family. ERF subfamily.</text>
</comment>
<keyword evidence="11" id="KW-1185">Reference proteome</keyword>
<feature type="compositionally biased region" description="Basic and acidic residues" evidence="8">
    <location>
        <begin position="17"/>
        <end position="31"/>
    </location>
</feature>
<evidence type="ECO:0000313" key="11">
    <source>
        <dbReference type="Proteomes" id="UP001327560"/>
    </source>
</evidence>
<dbReference type="FunFam" id="3.30.730.10:FF:000001">
    <property type="entry name" value="Ethylene-responsive transcription factor 2"/>
    <property type="match status" value="1"/>
</dbReference>
<dbReference type="GO" id="GO:0003677">
    <property type="term" value="F:DNA binding"/>
    <property type="evidence" value="ECO:0007669"/>
    <property type="project" value="UniProtKB-KW"/>
</dbReference>
<feature type="domain" description="AP2/ERF" evidence="9">
    <location>
        <begin position="136"/>
        <end position="193"/>
    </location>
</feature>
<evidence type="ECO:0000259" key="9">
    <source>
        <dbReference type="PROSITE" id="PS51032"/>
    </source>
</evidence>
<dbReference type="PROSITE" id="PS51032">
    <property type="entry name" value="AP2_ERF"/>
    <property type="match status" value="1"/>
</dbReference>
<reference evidence="10 11" key="1">
    <citation type="submission" date="2023-10" db="EMBL/GenBank/DDBJ databases">
        <title>Chromosome-scale genome assembly provides insights into flower coloration mechanisms of Canna indica.</title>
        <authorList>
            <person name="Li C."/>
        </authorList>
    </citation>
    <scope>NUCLEOTIDE SEQUENCE [LARGE SCALE GENOMIC DNA]</scope>
    <source>
        <tissue evidence="10">Flower</tissue>
    </source>
</reference>
<dbReference type="PRINTS" id="PR00367">
    <property type="entry name" value="ETHRSPELEMNT"/>
</dbReference>
<dbReference type="AlphaFoldDB" id="A0AAQ3KQD2"/>
<dbReference type="InterPro" id="IPR001471">
    <property type="entry name" value="AP2/ERF_dom"/>
</dbReference>
<keyword evidence="3" id="KW-0238">DNA-binding</keyword>
<evidence type="ECO:0000256" key="1">
    <source>
        <dbReference type="ARBA" id="ARBA00004123"/>
    </source>
</evidence>
<dbReference type="GO" id="GO:0005634">
    <property type="term" value="C:nucleus"/>
    <property type="evidence" value="ECO:0007669"/>
    <property type="project" value="UniProtKB-SubCell"/>
</dbReference>
<dbReference type="Proteomes" id="UP001327560">
    <property type="component" value="Chromosome 6"/>
</dbReference>
<dbReference type="PANTHER" id="PTHR31985">
    <property type="entry name" value="ETHYLENE-RESPONSIVE TRANSCRIPTION FACTOR ERF042-RELATED"/>
    <property type="match status" value="1"/>
</dbReference>
<evidence type="ECO:0000256" key="5">
    <source>
        <dbReference type="ARBA" id="ARBA00023163"/>
    </source>
</evidence>
<feature type="compositionally biased region" description="Low complexity" evidence="8">
    <location>
        <begin position="230"/>
        <end position="244"/>
    </location>
</feature>
<evidence type="ECO:0000256" key="3">
    <source>
        <dbReference type="ARBA" id="ARBA00023125"/>
    </source>
</evidence>
<protein>
    <submittedName>
        <fullName evidence="10">Ethylene-responsive transcription factor</fullName>
    </submittedName>
</protein>
<sequence length="313" mass="34880">MQQNPQEGRGGGAVGRGRNEAGQEKWDRLRSIDYGNAKTREMRRSSPRVTKSAFHPAASVPLALRHVPFLHVQRVSRPTIYIVPISPSVIFHSTRSTSRAQHSRRRRLLLSYYTQMKLDGEKAAEERRRSGSGDAKFLGVRKRRWGKWVSEIRLPRSRERIWLGSYDAPEKAARAFDAAAFFLRGRAARLNFPDLLPADGAVPSRGGAPSHHQIQAAAARHAHVPPAGSPWPSASTTTPEASSSQMTEELDETSFFEQLMAMDTDVPELISEDFLYGFYPEAETPLVPPNGVSGTGEGEGDVVFEEFPRLWSF</sequence>
<keyword evidence="6" id="KW-0539">Nucleus</keyword>
<evidence type="ECO:0000313" key="10">
    <source>
        <dbReference type="EMBL" id="WOL12454.1"/>
    </source>
</evidence>
<gene>
    <name evidence="10" type="ORF">Cni_G21221</name>
</gene>
<evidence type="ECO:0000256" key="8">
    <source>
        <dbReference type="SAM" id="MobiDB-lite"/>
    </source>
</evidence>
<dbReference type="EMBL" id="CP136895">
    <property type="protein sequence ID" value="WOL12454.1"/>
    <property type="molecule type" value="Genomic_DNA"/>
</dbReference>
<dbReference type="InterPro" id="IPR036955">
    <property type="entry name" value="AP2/ERF_dom_sf"/>
</dbReference>
<dbReference type="SMART" id="SM00380">
    <property type="entry name" value="AP2"/>
    <property type="match status" value="1"/>
</dbReference>
<evidence type="ECO:0000256" key="4">
    <source>
        <dbReference type="ARBA" id="ARBA00023159"/>
    </source>
</evidence>
<dbReference type="InterPro" id="IPR051032">
    <property type="entry name" value="AP2/ERF_TF_ERF_subfamily"/>
</dbReference>
<keyword evidence="5" id="KW-0804">Transcription</keyword>
<comment type="subcellular location">
    <subcellularLocation>
        <location evidence="1">Nucleus</location>
    </subcellularLocation>
</comment>
<keyword evidence="4" id="KW-0010">Activator</keyword>
<dbReference type="SUPFAM" id="SSF54171">
    <property type="entry name" value="DNA-binding domain"/>
    <property type="match status" value="1"/>
</dbReference>
<dbReference type="Gene3D" id="3.30.730.10">
    <property type="entry name" value="AP2/ERF domain"/>
    <property type="match status" value="1"/>
</dbReference>
<dbReference type="CDD" id="cd00018">
    <property type="entry name" value="AP2"/>
    <property type="match status" value="1"/>
</dbReference>